<reference evidence="18 19" key="1">
    <citation type="submission" date="2021-03" db="EMBL/GenBank/DDBJ databases">
        <title>Caproiciproducens sp. nov. isolated from feces of cow.</title>
        <authorList>
            <person name="Choi J.-Y."/>
        </authorList>
    </citation>
    <scope>NUCLEOTIDE SEQUENCE [LARGE SCALE GENOMIC DNA]</scope>
    <source>
        <strain evidence="18 19">AGMB10547</strain>
    </source>
</reference>
<comment type="function">
    <text evidence="1 15 16">Specifically methylates guanosine-37 in various tRNAs.</text>
</comment>
<evidence type="ECO:0000256" key="10">
    <source>
        <dbReference type="ARBA" id="ARBA00022691"/>
    </source>
</evidence>
<protein>
    <recommendedName>
        <fullName evidence="6 15">tRNA (guanine-N(1)-)-methyltransferase</fullName>
        <ecNumber evidence="5 15">2.1.1.228</ecNumber>
    </recommendedName>
    <alternativeName>
        <fullName evidence="12 15">M1G-methyltransferase</fullName>
    </alternativeName>
    <alternativeName>
        <fullName evidence="13 15">tRNA [GM37] methyltransferase</fullName>
    </alternativeName>
</protein>
<feature type="domain" description="tRNA methyltransferase TRMD/TRM10-type" evidence="17">
    <location>
        <begin position="1"/>
        <end position="226"/>
    </location>
</feature>
<evidence type="ECO:0000256" key="13">
    <source>
        <dbReference type="ARBA" id="ARBA00033392"/>
    </source>
</evidence>
<evidence type="ECO:0000256" key="2">
    <source>
        <dbReference type="ARBA" id="ARBA00004496"/>
    </source>
</evidence>
<dbReference type="RefSeq" id="WP_219964431.1">
    <property type="nucleotide sequence ID" value="NZ_JAGFNZ010000001.1"/>
</dbReference>
<dbReference type="CDD" id="cd18080">
    <property type="entry name" value="TrmD-like"/>
    <property type="match status" value="1"/>
</dbReference>
<dbReference type="InterPro" id="IPR023148">
    <property type="entry name" value="tRNA_m1G_MeTrfase_C_sf"/>
</dbReference>
<proteinExistence type="inferred from homology"/>
<keyword evidence="7 15" id="KW-0963">Cytoplasm</keyword>
<dbReference type="InterPro" id="IPR016009">
    <property type="entry name" value="tRNA_MeTrfase_TRMD/TRM10"/>
</dbReference>
<evidence type="ECO:0000256" key="12">
    <source>
        <dbReference type="ARBA" id="ARBA00029736"/>
    </source>
</evidence>
<evidence type="ECO:0000259" key="17">
    <source>
        <dbReference type="Pfam" id="PF01746"/>
    </source>
</evidence>
<feature type="binding site" evidence="15">
    <location>
        <begin position="133"/>
        <end position="138"/>
    </location>
    <ligand>
        <name>S-adenosyl-L-methionine</name>
        <dbReference type="ChEBI" id="CHEBI:59789"/>
    </ligand>
</feature>
<keyword evidence="9 15" id="KW-0808">Transferase</keyword>
<evidence type="ECO:0000256" key="14">
    <source>
        <dbReference type="ARBA" id="ARBA00047783"/>
    </source>
</evidence>
<evidence type="ECO:0000256" key="16">
    <source>
        <dbReference type="RuleBase" id="RU003464"/>
    </source>
</evidence>
<dbReference type="InterPro" id="IPR002649">
    <property type="entry name" value="tRNA_m1G_MeTrfase_TrmD"/>
</dbReference>
<feature type="binding site" evidence="15">
    <location>
        <position position="113"/>
    </location>
    <ligand>
        <name>S-adenosyl-L-methionine</name>
        <dbReference type="ChEBI" id="CHEBI:59789"/>
    </ligand>
</feature>
<dbReference type="Gene3D" id="3.40.1280.10">
    <property type="match status" value="1"/>
</dbReference>
<dbReference type="PIRSF" id="PIRSF000386">
    <property type="entry name" value="tRNA_mtase"/>
    <property type="match status" value="1"/>
</dbReference>
<comment type="subunit">
    <text evidence="4 15 16">Homodimer.</text>
</comment>
<evidence type="ECO:0000256" key="6">
    <source>
        <dbReference type="ARBA" id="ARBA00014679"/>
    </source>
</evidence>
<evidence type="ECO:0000313" key="19">
    <source>
        <dbReference type="Proteomes" id="UP000719942"/>
    </source>
</evidence>
<dbReference type="EMBL" id="JAGFNZ010000001">
    <property type="protein sequence ID" value="MBW7571665.1"/>
    <property type="molecule type" value="Genomic_DNA"/>
</dbReference>
<organism evidence="18 19">
    <name type="scientific">Caproiciproducens faecalis</name>
    <dbReference type="NCBI Taxonomy" id="2820301"/>
    <lineage>
        <taxon>Bacteria</taxon>
        <taxon>Bacillati</taxon>
        <taxon>Bacillota</taxon>
        <taxon>Clostridia</taxon>
        <taxon>Eubacteriales</taxon>
        <taxon>Acutalibacteraceae</taxon>
        <taxon>Caproiciproducens</taxon>
    </lineage>
</organism>
<keyword evidence="8 15" id="KW-0489">Methyltransferase</keyword>
<dbReference type="PANTHER" id="PTHR46417:SF1">
    <property type="entry name" value="TRNA (GUANINE-N(1)-)-METHYLTRANSFERASE"/>
    <property type="match status" value="1"/>
</dbReference>
<dbReference type="GO" id="GO:0032259">
    <property type="term" value="P:methylation"/>
    <property type="evidence" value="ECO:0007669"/>
    <property type="project" value="UniProtKB-KW"/>
</dbReference>
<dbReference type="HAMAP" id="MF_00605">
    <property type="entry name" value="TrmD"/>
    <property type="match status" value="1"/>
</dbReference>
<dbReference type="NCBIfam" id="NF000648">
    <property type="entry name" value="PRK00026.1"/>
    <property type="match status" value="1"/>
</dbReference>
<name>A0ABS7DK41_9FIRM</name>
<comment type="subcellular location">
    <subcellularLocation>
        <location evidence="2 15 16">Cytoplasm</location>
    </subcellularLocation>
</comment>
<accession>A0ABS7DK41</accession>
<evidence type="ECO:0000256" key="3">
    <source>
        <dbReference type="ARBA" id="ARBA00007630"/>
    </source>
</evidence>
<evidence type="ECO:0000256" key="7">
    <source>
        <dbReference type="ARBA" id="ARBA00022490"/>
    </source>
</evidence>
<evidence type="ECO:0000256" key="8">
    <source>
        <dbReference type="ARBA" id="ARBA00022603"/>
    </source>
</evidence>
<evidence type="ECO:0000256" key="9">
    <source>
        <dbReference type="ARBA" id="ARBA00022679"/>
    </source>
</evidence>
<evidence type="ECO:0000313" key="18">
    <source>
        <dbReference type="EMBL" id="MBW7571665.1"/>
    </source>
</evidence>
<evidence type="ECO:0000256" key="11">
    <source>
        <dbReference type="ARBA" id="ARBA00022694"/>
    </source>
</evidence>
<dbReference type="SUPFAM" id="SSF75217">
    <property type="entry name" value="alpha/beta knot"/>
    <property type="match status" value="1"/>
</dbReference>
<evidence type="ECO:0000256" key="15">
    <source>
        <dbReference type="HAMAP-Rule" id="MF_00605"/>
    </source>
</evidence>
<comment type="similarity">
    <text evidence="3 15 16">Belongs to the RNA methyltransferase TrmD family.</text>
</comment>
<evidence type="ECO:0000256" key="5">
    <source>
        <dbReference type="ARBA" id="ARBA00012807"/>
    </source>
</evidence>
<sequence>MRIDFLTLFPDMCEAVMSESIIGRARRKGAIEVYCHQIRDFAYDKHNRVDDCPFGGGMGMLLMAEPIALCIDDLIEKLGEKPHLVYLSPQGKTLTQQRVKELAQLPNLALLCGHYEGIDERIIDRYVDEEISIGDYVLTGGELPALVLADSVCRMIDGVLSSEECFQEESHFNSLLEYPQYTRPAVWRGAKVPDELMTGHHENVRKWRRQQSILRTLHKRPEMLEKADLTKEDRAFLEKLLSETENAGTESENEG</sequence>
<dbReference type="InterPro" id="IPR029028">
    <property type="entry name" value="Alpha/beta_knot_MTases"/>
</dbReference>
<evidence type="ECO:0000256" key="4">
    <source>
        <dbReference type="ARBA" id="ARBA00011738"/>
    </source>
</evidence>
<comment type="catalytic activity">
    <reaction evidence="14 15 16">
        <text>guanosine(37) in tRNA + S-adenosyl-L-methionine = N(1)-methylguanosine(37) in tRNA + S-adenosyl-L-homocysteine + H(+)</text>
        <dbReference type="Rhea" id="RHEA:36899"/>
        <dbReference type="Rhea" id="RHEA-COMP:10145"/>
        <dbReference type="Rhea" id="RHEA-COMP:10147"/>
        <dbReference type="ChEBI" id="CHEBI:15378"/>
        <dbReference type="ChEBI" id="CHEBI:57856"/>
        <dbReference type="ChEBI" id="CHEBI:59789"/>
        <dbReference type="ChEBI" id="CHEBI:73542"/>
        <dbReference type="ChEBI" id="CHEBI:74269"/>
        <dbReference type="EC" id="2.1.1.228"/>
    </reaction>
</comment>
<dbReference type="Gene3D" id="1.10.1270.20">
    <property type="entry name" value="tRNA(m1g37)methyltransferase, domain 2"/>
    <property type="match status" value="1"/>
</dbReference>
<dbReference type="GO" id="GO:0052906">
    <property type="term" value="F:tRNA (guanine(37)-N1)-methyltransferase activity"/>
    <property type="evidence" value="ECO:0007669"/>
    <property type="project" value="UniProtKB-EC"/>
</dbReference>
<evidence type="ECO:0000256" key="1">
    <source>
        <dbReference type="ARBA" id="ARBA00002634"/>
    </source>
</evidence>
<keyword evidence="10 15" id="KW-0949">S-adenosyl-L-methionine</keyword>
<keyword evidence="11 15" id="KW-0819">tRNA processing</keyword>
<keyword evidence="19" id="KW-1185">Reference proteome</keyword>
<comment type="caution">
    <text evidence="18">The sequence shown here is derived from an EMBL/GenBank/DDBJ whole genome shotgun (WGS) entry which is preliminary data.</text>
</comment>
<dbReference type="NCBIfam" id="TIGR00088">
    <property type="entry name" value="trmD"/>
    <property type="match status" value="1"/>
</dbReference>
<dbReference type="PANTHER" id="PTHR46417">
    <property type="entry name" value="TRNA (GUANINE-N(1)-)-METHYLTRANSFERASE"/>
    <property type="match status" value="1"/>
</dbReference>
<gene>
    <name evidence="15 18" type="primary">trmD</name>
    <name evidence="18" type="ORF">J5W02_02460</name>
</gene>
<dbReference type="Pfam" id="PF01746">
    <property type="entry name" value="tRNA_m1G_MT"/>
    <property type="match status" value="1"/>
</dbReference>
<dbReference type="EC" id="2.1.1.228" evidence="5 15"/>
<dbReference type="InterPro" id="IPR029026">
    <property type="entry name" value="tRNA_m1G_MTases_N"/>
</dbReference>
<dbReference type="Proteomes" id="UP000719942">
    <property type="component" value="Unassembled WGS sequence"/>
</dbReference>